<dbReference type="PANTHER" id="PTHR43163:SF6">
    <property type="entry name" value="DIPEPTIDE TRANSPORT SYSTEM PERMEASE PROTEIN DPPB-RELATED"/>
    <property type="match status" value="1"/>
</dbReference>
<dbReference type="GO" id="GO:0005886">
    <property type="term" value="C:plasma membrane"/>
    <property type="evidence" value="ECO:0007669"/>
    <property type="project" value="UniProtKB-SubCell"/>
</dbReference>
<evidence type="ECO:0000256" key="1">
    <source>
        <dbReference type="ARBA" id="ARBA00004651"/>
    </source>
</evidence>
<accession>A0A268QVK2</accession>
<evidence type="ECO:0000313" key="5">
    <source>
        <dbReference type="EMBL" id="PAF11850.1"/>
    </source>
</evidence>
<dbReference type="AlphaFoldDB" id="A0A268QVK2"/>
<keyword evidence="4" id="KW-0472">Membrane</keyword>
<sequence>YGLDEPMPVQYMNYMVNMLKGDLGVSFQFDNVGVTEILLNSIGPSATLGFQAILFGTIFGIILGVISALKQNTWV</sequence>
<reference evidence="5 6" key="1">
    <citation type="submission" date="2017-07" db="EMBL/GenBank/DDBJ databases">
        <title>Isolation and whole genome analysis of endospore-forming bacteria from heroin.</title>
        <authorList>
            <person name="Kalinowski J."/>
            <person name="Ahrens B."/>
            <person name="Al-Dilaimi A."/>
            <person name="Winkler A."/>
            <person name="Wibberg D."/>
            <person name="Schleenbecker U."/>
            <person name="Ruckert C."/>
            <person name="Wolfel R."/>
            <person name="Grass G."/>
        </authorList>
    </citation>
    <scope>NUCLEOTIDE SEQUENCE [LARGE SCALE GENOMIC DNA]</scope>
    <source>
        <strain evidence="5 6">7523-2</strain>
    </source>
</reference>
<evidence type="ECO:0000256" key="3">
    <source>
        <dbReference type="ARBA" id="ARBA00022475"/>
    </source>
</evidence>
<keyword evidence="2" id="KW-0813">Transport</keyword>
<feature type="non-terminal residue" evidence="5">
    <location>
        <position position="75"/>
    </location>
</feature>
<organism evidence="5 6">
    <name type="scientific">Shouchella clausii</name>
    <name type="common">Alkalihalobacillus clausii</name>
    <dbReference type="NCBI Taxonomy" id="79880"/>
    <lineage>
        <taxon>Bacteria</taxon>
        <taxon>Bacillati</taxon>
        <taxon>Bacillota</taxon>
        <taxon>Bacilli</taxon>
        <taxon>Bacillales</taxon>
        <taxon>Bacillaceae</taxon>
        <taxon>Shouchella</taxon>
    </lineage>
</organism>
<comment type="subcellular location">
    <subcellularLocation>
        <location evidence="1">Cell membrane</location>
        <topology evidence="1">Multi-pass membrane protein</topology>
    </subcellularLocation>
</comment>
<protein>
    <submittedName>
        <fullName evidence="5">Peptide ABC transporter permease</fullName>
    </submittedName>
</protein>
<keyword evidence="4" id="KW-0812">Transmembrane</keyword>
<feature type="non-terminal residue" evidence="5">
    <location>
        <position position="1"/>
    </location>
</feature>
<comment type="caution">
    <text evidence="5">The sequence shown here is derived from an EMBL/GenBank/DDBJ whole genome shotgun (WGS) entry which is preliminary data.</text>
</comment>
<feature type="transmembrane region" description="Helical" evidence="4">
    <location>
        <begin position="48"/>
        <end position="69"/>
    </location>
</feature>
<keyword evidence="4" id="KW-1133">Transmembrane helix</keyword>
<evidence type="ECO:0000313" key="6">
    <source>
        <dbReference type="Proteomes" id="UP000216133"/>
    </source>
</evidence>
<evidence type="ECO:0000256" key="4">
    <source>
        <dbReference type="SAM" id="Phobius"/>
    </source>
</evidence>
<proteinExistence type="predicted"/>
<dbReference type="EMBL" id="NPBS01000733">
    <property type="protein sequence ID" value="PAF11850.1"/>
    <property type="molecule type" value="Genomic_DNA"/>
</dbReference>
<name>A0A268QVK2_SHOCL</name>
<evidence type="ECO:0000256" key="2">
    <source>
        <dbReference type="ARBA" id="ARBA00022448"/>
    </source>
</evidence>
<dbReference type="PANTHER" id="PTHR43163">
    <property type="entry name" value="DIPEPTIDE TRANSPORT SYSTEM PERMEASE PROTEIN DPPB-RELATED"/>
    <property type="match status" value="1"/>
</dbReference>
<gene>
    <name evidence="5" type="ORF">CHH61_25270</name>
</gene>
<keyword evidence="3" id="KW-1003">Cell membrane</keyword>
<dbReference type="Proteomes" id="UP000216133">
    <property type="component" value="Unassembled WGS sequence"/>
</dbReference>